<proteinExistence type="predicted"/>
<keyword evidence="1" id="KW-0732">Signal</keyword>
<keyword evidence="3" id="KW-1185">Reference proteome</keyword>
<name>A0A2U2BSG9_9PROT</name>
<accession>A0A2U2BSG9</accession>
<gene>
    <name evidence="2" type="ORF">DDZ18_09445</name>
</gene>
<dbReference type="EMBL" id="QEXV01000004">
    <property type="protein sequence ID" value="PWE16926.1"/>
    <property type="molecule type" value="Genomic_DNA"/>
</dbReference>
<protein>
    <submittedName>
        <fullName evidence="2">Uncharacterized protein</fullName>
    </submittedName>
</protein>
<dbReference type="Proteomes" id="UP000245168">
    <property type="component" value="Unassembled WGS sequence"/>
</dbReference>
<sequence length="283" mass="30670">MAHRLKSWARAAAAAPALLALAAAGAAAQDATTADQPVEDAAFQMQLDRVDFQAVDAIEGQIRDRMVLDQAILERLQEMETEDEQPAAPERDADGRLLAPINWDQARYDLSAQMERDSAELTTAAAIQRPPTPEMVNIDPEELQRPRLPMLVPRVADARTASVDQGGVSGMLVFPRDHVYAASMHVGDLAIETTGSRIINVPEGDARLVRRILSARDADGVTVTRTRFGVELSFTRYGAAYSIQVMCEDPENNAACRDPETARSIYRRLAIGGGAPGPQGTPQ</sequence>
<dbReference type="RefSeq" id="WP_109253150.1">
    <property type="nucleotide sequence ID" value="NZ_QEXV01000004.1"/>
</dbReference>
<organism evidence="2 3">
    <name type="scientific">Marinicauda salina</name>
    <dbReference type="NCBI Taxonomy" id="2135793"/>
    <lineage>
        <taxon>Bacteria</taxon>
        <taxon>Pseudomonadati</taxon>
        <taxon>Pseudomonadota</taxon>
        <taxon>Alphaproteobacteria</taxon>
        <taxon>Maricaulales</taxon>
        <taxon>Maricaulaceae</taxon>
        <taxon>Marinicauda</taxon>
    </lineage>
</organism>
<feature type="chain" id="PRO_5015608153" evidence="1">
    <location>
        <begin position="29"/>
        <end position="283"/>
    </location>
</feature>
<dbReference type="OrthoDB" id="7188685at2"/>
<feature type="signal peptide" evidence="1">
    <location>
        <begin position="1"/>
        <end position="28"/>
    </location>
</feature>
<evidence type="ECO:0000313" key="3">
    <source>
        <dbReference type="Proteomes" id="UP000245168"/>
    </source>
</evidence>
<evidence type="ECO:0000313" key="2">
    <source>
        <dbReference type="EMBL" id="PWE16926.1"/>
    </source>
</evidence>
<reference evidence="3" key="1">
    <citation type="submission" date="2018-05" db="EMBL/GenBank/DDBJ databases">
        <authorList>
            <person name="Liu B.-T."/>
        </authorList>
    </citation>
    <scope>NUCLEOTIDE SEQUENCE [LARGE SCALE GENOMIC DNA]</scope>
    <source>
        <strain evidence="3">WD6-1</strain>
    </source>
</reference>
<evidence type="ECO:0000256" key="1">
    <source>
        <dbReference type="SAM" id="SignalP"/>
    </source>
</evidence>
<comment type="caution">
    <text evidence="2">The sequence shown here is derived from an EMBL/GenBank/DDBJ whole genome shotgun (WGS) entry which is preliminary data.</text>
</comment>
<dbReference type="AlphaFoldDB" id="A0A2U2BSG9"/>